<dbReference type="Gene3D" id="3.30.420.340">
    <property type="entry name" value="UvrC, RNAse H endonuclease domain"/>
    <property type="match status" value="1"/>
</dbReference>
<name>A0A3B0RQ20_9ZZZZ</name>
<dbReference type="GO" id="GO:0003677">
    <property type="term" value="F:DNA binding"/>
    <property type="evidence" value="ECO:0007669"/>
    <property type="project" value="InterPro"/>
</dbReference>
<feature type="domain" description="GIY-YIG" evidence="7">
    <location>
        <begin position="30"/>
        <end position="108"/>
    </location>
</feature>
<evidence type="ECO:0000259" key="7">
    <source>
        <dbReference type="PROSITE" id="PS50164"/>
    </source>
</evidence>
<accession>A0A3B0RQ20</accession>
<feature type="domain" description="UvrC family homology region profile" evidence="8">
    <location>
        <begin position="269"/>
        <end position="495"/>
    </location>
</feature>
<dbReference type="InterPro" id="IPR047296">
    <property type="entry name" value="GIY-YIG_UvrC_Cho"/>
</dbReference>
<dbReference type="SUPFAM" id="SSF82771">
    <property type="entry name" value="GIY-YIG endonuclease"/>
    <property type="match status" value="1"/>
</dbReference>
<keyword evidence="5" id="KW-0234">DNA repair</keyword>
<evidence type="ECO:0000259" key="6">
    <source>
        <dbReference type="PROSITE" id="PS50151"/>
    </source>
</evidence>
<keyword evidence="3" id="KW-0228">DNA excision</keyword>
<dbReference type="PROSITE" id="PS50151">
    <property type="entry name" value="UVR"/>
    <property type="match status" value="1"/>
</dbReference>
<dbReference type="Gene3D" id="3.40.1440.10">
    <property type="entry name" value="GIY-YIG endonuclease"/>
    <property type="match status" value="1"/>
</dbReference>
<dbReference type="Gene3D" id="1.10.150.20">
    <property type="entry name" value="5' to 3' exonuclease, C-terminal subdomain"/>
    <property type="match status" value="1"/>
</dbReference>
<dbReference type="GO" id="GO:0006289">
    <property type="term" value="P:nucleotide-excision repair"/>
    <property type="evidence" value="ECO:0007669"/>
    <property type="project" value="InterPro"/>
</dbReference>
<dbReference type="InterPro" id="IPR001943">
    <property type="entry name" value="UVR_dom"/>
</dbReference>
<feature type="domain" description="UVR" evidence="6">
    <location>
        <begin position="218"/>
        <end position="253"/>
    </location>
</feature>
<dbReference type="Pfam" id="PF22920">
    <property type="entry name" value="UvrC_RNaseH"/>
    <property type="match status" value="1"/>
</dbReference>
<dbReference type="InterPro" id="IPR001162">
    <property type="entry name" value="UvrC_RNase_H_dom"/>
</dbReference>
<evidence type="ECO:0000313" key="9">
    <source>
        <dbReference type="EMBL" id="VAV95664.1"/>
    </source>
</evidence>
<dbReference type="SUPFAM" id="SSF46600">
    <property type="entry name" value="C-terminal UvrC-binding domain of UvrB"/>
    <property type="match status" value="1"/>
</dbReference>
<dbReference type="GO" id="GO:0009380">
    <property type="term" value="C:excinuclease repair complex"/>
    <property type="evidence" value="ECO:0007669"/>
    <property type="project" value="InterPro"/>
</dbReference>
<sequence length="638" mass="70268">MTATDAINLGGNGALHGAALIADYVRRLPGKPGVYRMIGADAKILYVGKAKNLKARVSSYAKSGGHSNRIMRMISETAAMEFVVTQTETEALLLEANLIKQLKPRYNVILRDDKSFPYILVTQGHEAPQILKHRGARKRKGVYFGPFASASAVNQTLDTLQKAFLLRTCSDSVYDARTRPCLLHQIKRCSAPCVGLISTEIYCELVGEGKAFLSGDSTAIQRTLSAQMERAAHDLDFERAASLRDRIRALSYVQGTQDINTAGIAEADVFAIYLASGQACVQVFFYRAGQNWGNHAYFPRHDKEISPADILDAFIAQFYDGREPPALILVSDQPPQADLLMQALSLRADRKVLIHKPQRGEKRDVVKAAVMNAREALSRRMAESASQLKALRQLVEALGLEAPPERIEVYDNSHIQGANAVGAMIVAGPEGFIKNQYRKFNMKTEKFAPGDDYAMMREMLTRRFSRLMKEEGAERPDLVIIDGGKGHLSVALEALSDLGIDPEAEGITVIGVAKARRENEAGEKRIDRTMGTAEDQIVMPGRAPFLLPPRDPGLFFLQRLRDESHRFAIGAHRAKRKKALSANPLDDIPGIGAKRKRALLNHFGSAKEIARAKPHDIEAVDGVSAALAQRIYDFFHGG</sequence>
<dbReference type="PANTHER" id="PTHR30562">
    <property type="entry name" value="UVRC/OXIDOREDUCTASE"/>
    <property type="match status" value="1"/>
</dbReference>
<dbReference type="PROSITE" id="PS50164">
    <property type="entry name" value="GIY_YIG"/>
    <property type="match status" value="1"/>
</dbReference>
<dbReference type="InterPro" id="IPR004791">
    <property type="entry name" value="UvrC"/>
</dbReference>
<dbReference type="SUPFAM" id="SSF47781">
    <property type="entry name" value="RuvA domain 2-like"/>
    <property type="match status" value="1"/>
</dbReference>
<dbReference type="InterPro" id="IPR010994">
    <property type="entry name" value="RuvA_2-like"/>
</dbReference>
<evidence type="ECO:0000256" key="4">
    <source>
        <dbReference type="ARBA" id="ARBA00022881"/>
    </source>
</evidence>
<dbReference type="AlphaFoldDB" id="A0A3B0RQ20"/>
<dbReference type="Gene3D" id="4.10.860.10">
    <property type="entry name" value="UVR domain"/>
    <property type="match status" value="1"/>
</dbReference>
<dbReference type="PANTHER" id="PTHR30562:SF1">
    <property type="entry name" value="UVRABC SYSTEM PROTEIN C"/>
    <property type="match status" value="1"/>
</dbReference>
<evidence type="ECO:0000256" key="2">
    <source>
        <dbReference type="ARBA" id="ARBA00022763"/>
    </source>
</evidence>
<dbReference type="PROSITE" id="PS50165">
    <property type="entry name" value="UVRC"/>
    <property type="match status" value="1"/>
</dbReference>
<dbReference type="SMART" id="SM00278">
    <property type="entry name" value="HhH1"/>
    <property type="match status" value="2"/>
</dbReference>
<dbReference type="NCBIfam" id="TIGR00194">
    <property type="entry name" value="uvrC"/>
    <property type="match status" value="1"/>
</dbReference>
<evidence type="ECO:0000256" key="3">
    <source>
        <dbReference type="ARBA" id="ARBA00022769"/>
    </source>
</evidence>
<dbReference type="CDD" id="cd10434">
    <property type="entry name" value="GIY-YIG_UvrC_Cho"/>
    <property type="match status" value="1"/>
</dbReference>
<dbReference type="NCBIfam" id="NF001824">
    <property type="entry name" value="PRK00558.1-5"/>
    <property type="match status" value="1"/>
</dbReference>
<dbReference type="InterPro" id="IPR036876">
    <property type="entry name" value="UVR_dom_sf"/>
</dbReference>
<dbReference type="FunFam" id="3.40.1440.10:FF:000001">
    <property type="entry name" value="UvrABC system protein C"/>
    <property type="match status" value="1"/>
</dbReference>
<dbReference type="SMART" id="SM00465">
    <property type="entry name" value="GIYc"/>
    <property type="match status" value="1"/>
</dbReference>
<dbReference type="Pfam" id="PF01541">
    <property type="entry name" value="GIY-YIG"/>
    <property type="match status" value="1"/>
</dbReference>
<gene>
    <name evidence="9" type="ORF">MNBD_ALPHA05-1408</name>
</gene>
<dbReference type="InterPro" id="IPR003583">
    <property type="entry name" value="Hlx-hairpin-Hlx_DNA-bd_motif"/>
</dbReference>
<dbReference type="HAMAP" id="MF_00203">
    <property type="entry name" value="UvrC"/>
    <property type="match status" value="1"/>
</dbReference>
<dbReference type="InterPro" id="IPR035901">
    <property type="entry name" value="GIY-YIG_endonuc_sf"/>
</dbReference>
<evidence type="ECO:0000259" key="8">
    <source>
        <dbReference type="PROSITE" id="PS50165"/>
    </source>
</evidence>
<proteinExistence type="inferred from homology"/>
<dbReference type="Pfam" id="PF14520">
    <property type="entry name" value="HHH_5"/>
    <property type="match status" value="1"/>
</dbReference>
<dbReference type="InterPro" id="IPR050066">
    <property type="entry name" value="UvrABC_protein_C"/>
</dbReference>
<dbReference type="InterPro" id="IPR000305">
    <property type="entry name" value="GIY-YIG_endonuc"/>
</dbReference>
<dbReference type="InterPro" id="IPR038476">
    <property type="entry name" value="UvrC_RNase_H_dom_sf"/>
</dbReference>
<reference evidence="9" key="1">
    <citation type="submission" date="2018-06" db="EMBL/GenBank/DDBJ databases">
        <authorList>
            <person name="Zhirakovskaya E."/>
        </authorList>
    </citation>
    <scope>NUCLEOTIDE SEQUENCE</scope>
</reference>
<evidence type="ECO:0000256" key="5">
    <source>
        <dbReference type="ARBA" id="ARBA00023204"/>
    </source>
</evidence>
<dbReference type="EMBL" id="UOEH01000172">
    <property type="protein sequence ID" value="VAV95664.1"/>
    <property type="molecule type" value="Genomic_DNA"/>
</dbReference>
<protein>
    <submittedName>
        <fullName evidence="9">Excinuclease ABC subunit C</fullName>
    </submittedName>
</protein>
<dbReference type="Pfam" id="PF08459">
    <property type="entry name" value="UvrC_RNaseH_dom"/>
    <property type="match status" value="1"/>
</dbReference>
<dbReference type="Pfam" id="PF02151">
    <property type="entry name" value="UVR"/>
    <property type="match status" value="1"/>
</dbReference>
<keyword evidence="1" id="KW-0963">Cytoplasm</keyword>
<dbReference type="GO" id="GO:0009381">
    <property type="term" value="F:excinuclease ABC activity"/>
    <property type="evidence" value="ECO:0007669"/>
    <property type="project" value="InterPro"/>
</dbReference>
<keyword evidence="4" id="KW-0267">Excision nuclease</keyword>
<keyword evidence="2" id="KW-0227">DNA damage</keyword>
<organism evidence="9">
    <name type="scientific">hydrothermal vent metagenome</name>
    <dbReference type="NCBI Taxonomy" id="652676"/>
    <lineage>
        <taxon>unclassified sequences</taxon>
        <taxon>metagenomes</taxon>
        <taxon>ecological metagenomes</taxon>
    </lineage>
</organism>
<evidence type="ECO:0000256" key="1">
    <source>
        <dbReference type="ARBA" id="ARBA00022490"/>
    </source>
</evidence>